<name>A0AA86XGQ2_STREE</name>
<dbReference type="EMBL" id="CKGU01000021">
    <property type="protein sequence ID" value="CIS63969.1"/>
    <property type="molecule type" value="Genomic_DNA"/>
</dbReference>
<proteinExistence type="predicted"/>
<evidence type="ECO:0000313" key="1">
    <source>
        <dbReference type="EMBL" id="CIS63969.1"/>
    </source>
</evidence>
<reference evidence="1 2" key="1">
    <citation type="submission" date="2015-03" db="EMBL/GenBank/DDBJ databases">
        <authorList>
            <consortium name="Pathogen Informatics"/>
            <person name="Murphy D."/>
        </authorList>
    </citation>
    <scope>NUCLEOTIDE SEQUENCE [LARGE SCALE GENOMIC DNA]</scope>
    <source>
        <strain evidence="2">type strain: N</strain>
    </source>
</reference>
<organism evidence="1 2">
    <name type="scientific">Streptococcus pneumoniae</name>
    <dbReference type="NCBI Taxonomy" id="1313"/>
    <lineage>
        <taxon>Bacteria</taxon>
        <taxon>Bacillati</taxon>
        <taxon>Bacillota</taxon>
        <taxon>Bacilli</taxon>
        <taxon>Lactobacillales</taxon>
        <taxon>Streptococcaceae</taxon>
        <taxon>Streptococcus</taxon>
    </lineage>
</organism>
<dbReference type="Proteomes" id="UP000042745">
    <property type="component" value="Unassembled WGS sequence"/>
</dbReference>
<sequence>MKETQTQFSAEELLNFNVIEEFDNGESSFLAKKYYLMTKLAEWILS</sequence>
<protein>
    <submittedName>
        <fullName evidence="1">Uncharacterized protein</fullName>
    </submittedName>
</protein>
<dbReference type="RefSeq" id="WP_153299978.1">
    <property type="nucleotide sequence ID" value="NZ_CGGJ01000032.1"/>
</dbReference>
<accession>A0AA86XGQ2</accession>
<gene>
    <name evidence="1" type="ORF">ERS019486_01445</name>
</gene>
<dbReference type="AlphaFoldDB" id="A0AA86XGQ2"/>
<evidence type="ECO:0000313" key="2">
    <source>
        <dbReference type="Proteomes" id="UP000042745"/>
    </source>
</evidence>
<comment type="caution">
    <text evidence="1">The sequence shown here is derived from an EMBL/GenBank/DDBJ whole genome shotgun (WGS) entry which is preliminary data.</text>
</comment>